<evidence type="ECO:0000313" key="3">
    <source>
        <dbReference type="EMBL" id="VFK61781.1"/>
    </source>
</evidence>
<keyword evidence="1" id="KW-0175">Coiled coil</keyword>
<proteinExistence type="predicted"/>
<evidence type="ECO:0000313" key="4">
    <source>
        <dbReference type="EMBL" id="VFK69986.1"/>
    </source>
</evidence>
<sequence length="112" mass="12472">MTTTITFDTHRFISSLRSAGFEEKQAEAFSSAFANAQNESELATKSDMRDLKSDVRNLEGELRNLETKTDTFRAEVKAEIGAMNSKIESLRWMLLLIAIILVAPSVKGLLGF</sequence>
<reference evidence="3" key="1">
    <citation type="submission" date="2019-02" db="EMBL/GenBank/DDBJ databases">
        <authorList>
            <person name="Gruber-Vodicka R. H."/>
            <person name="Seah K. B. B."/>
        </authorList>
    </citation>
    <scope>NUCLEOTIDE SEQUENCE</scope>
    <source>
        <strain evidence="4">BECK_BY19</strain>
        <strain evidence="3">BECK_BY8</strain>
    </source>
</reference>
<feature type="transmembrane region" description="Helical" evidence="2">
    <location>
        <begin position="92"/>
        <end position="110"/>
    </location>
</feature>
<feature type="coiled-coil region" evidence="1">
    <location>
        <begin position="48"/>
        <end position="75"/>
    </location>
</feature>
<gene>
    <name evidence="3" type="ORF">BECKUNK1418G_GA0071005_101910</name>
    <name evidence="4" type="ORF">BECKUNK1418H_GA0071006_102210</name>
</gene>
<keyword evidence="2" id="KW-0472">Membrane</keyword>
<dbReference type="EMBL" id="CAADGD010000022">
    <property type="protein sequence ID" value="VFK69986.1"/>
    <property type="molecule type" value="Genomic_DNA"/>
</dbReference>
<evidence type="ECO:0000256" key="1">
    <source>
        <dbReference type="SAM" id="Coils"/>
    </source>
</evidence>
<evidence type="ECO:0008006" key="5">
    <source>
        <dbReference type="Google" id="ProtNLM"/>
    </source>
</evidence>
<accession>A0A451A6Y2</accession>
<evidence type="ECO:0000256" key="2">
    <source>
        <dbReference type="SAM" id="Phobius"/>
    </source>
</evidence>
<organism evidence="3">
    <name type="scientific">Candidatus Kentrum sp. UNK</name>
    <dbReference type="NCBI Taxonomy" id="2126344"/>
    <lineage>
        <taxon>Bacteria</taxon>
        <taxon>Pseudomonadati</taxon>
        <taxon>Pseudomonadota</taxon>
        <taxon>Gammaproteobacteria</taxon>
        <taxon>Candidatus Kentrum</taxon>
    </lineage>
</organism>
<dbReference type="EMBL" id="CAADFZ010000019">
    <property type="protein sequence ID" value="VFK61781.1"/>
    <property type="molecule type" value="Genomic_DNA"/>
</dbReference>
<dbReference type="Gene3D" id="1.20.5.340">
    <property type="match status" value="1"/>
</dbReference>
<protein>
    <recommendedName>
        <fullName evidence="5">DUF1640 domain-containing protein</fullName>
    </recommendedName>
</protein>
<keyword evidence="2" id="KW-0812">Transmembrane</keyword>
<dbReference type="AlphaFoldDB" id="A0A451A6Y2"/>
<keyword evidence="2" id="KW-1133">Transmembrane helix</keyword>
<name>A0A451A6Y2_9GAMM</name>